<dbReference type="AlphaFoldDB" id="A0A0F4GQC0"/>
<organism evidence="2 3">
    <name type="scientific">Zymoseptoria brevis</name>
    <dbReference type="NCBI Taxonomy" id="1047168"/>
    <lineage>
        <taxon>Eukaryota</taxon>
        <taxon>Fungi</taxon>
        <taxon>Dikarya</taxon>
        <taxon>Ascomycota</taxon>
        <taxon>Pezizomycotina</taxon>
        <taxon>Dothideomycetes</taxon>
        <taxon>Dothideomycetidae</taxon>
        <taxon>Mycosphaerellales</taxon>
        <taxon>Mycosphaerellaceae</taxon>
        <taxon>Zymoseptoria</taxon>
    </lineage>
</organism>
<evidence type="ECO:0000313" key="3">
    <source>
        <dbReference type="Proteomes" id="UP000033647"/>
    </source>
</evidence>
<comment type="caution">
    <text evidence="2">The sequence shown here is derived from an EMBL/GenBank/DDBJ whole genome shotgun (WGS) entry which is preliminary data.</text>
</comment>
<feature type="compositionally biased region" description="Pro residues" evidence="1">
    <location>
        <begin position="1"/>
        <end position="10"/>
    </location>
</feature>
<dbReference type="OrthoDB" id="3910509at2759"/>
<dbReference type="Proteomes" id="UP000033647">
    <property type="component" value="Unassembled WGS sequence"/>
</dbReference>
<evidence type="ECO:0000313" key="2">
    <source>
        <dbReference type="EMBL" id="KJX99601.1"/>
    </source>
</evidence>
<evidence type="ECO:0000256" key="1">
    <source>
        <dbReference type="SAM" id="MobiDB-lite"/>
    </source>
</evidence>
<reference evidence="2 3" key="1">
    <citation type="submission" date="2015-03" db="EMBL/GenBank/DDBJ databases">
        <title>RNA-seq based gene annotation and comparative genomics of four Zymoseptoria species reveal species-specific pathogenicity related genes and transposable element activity.</title>
        <authorList>
            <person name="Grandaubert J."/>
            <person name="Bhattacharyya A."/>
            <person name="Stukenbrock E.H."/>
        </authorList>
    </citation>
    <scope>NUCLEOTIDE SEQUENCE [LARGE SCALE GENOMIC DNA]</scope>
    <source>
        <strain evidence="2 3">Zb18110</strain>
    </source>
</reference>
<feature type="compositionally biased region" description="Acidic residues" evidence="1">
    <location>
        <begin position="73"/>
        <end position="82"/>
    </location>
</feature>
<name>A0A0F4GQC0_9PEZI</name>
<protein>
    <submittedName>
        <fullName evidence="2">Uncharacterized protein</fullName>
    </submittedName>
</protein>
<feature type="compositionally biased region" description="Low complexity" evidence="1">
    <location>
        <begin position="13"/>
        <end position="47"/>
    </location>
</feature>
<proteinExistence type="predicted"/>
<accession>A0A0F4GQC0</accession>
<keyword evidence="3" id="KW-1185">Reference proteome</keyword>
<gene>
    <name evidence="2" type="ORF">TI39_contig354g00104</name>
</gene>
<feature type="region of interest" description="Disordered" evidence="1">
    <location>
        <begin position="1"/>
        <end position="121"/>
    </location>
</feature>
<dbReference type="EMBL" id="LAFY01000346">
    <property type="protein sequence ID" value="KJX99601.1"/>
    <property type="molecule type" value="Genomic_DNA"/>
</dbReference>
<sequence>MPQPRPPPHDPFTTTSTTAGLSSGPSLRPQPANSSLRSTATAASTRTRQGRDLFAPTRTRRPTARGTPRLDDDVLPDSESEQELGVASRQRQQLRRIRQGSPESRSTRSKPKVQQPAEDLDIVNRQQDGSYILGGPGLVGIPAVPAVFGQDLAEIVDQEDAAIARKYFTSGAHMGSRASRHAEDEFERERPEVMMRMREQALAKLEDERWMYEPSDRFQNGGP</sequence>